<protein>
    <submittedName>
        <fullName evidence="2">Uncharacterized protein</fullName>
    </submittedName>
</protein>
<keyword evidence="1" id="KW-0812">Transmembrane</keyword>
<dbReference type="Proteomes" id="UP000593567">
    <property type="component" value="Unassembled WGS sequence"/>
</dbReference>
<reference evidence="2" key="1">
    <citation type="submission" date="2020-06" db="EMBL/GenBank/DDBJ databases">
        <title>Draft genome of Bugula neritina, a colonial animal packing powerful symbionts and potential medicines.</title>
        <authorList>
            <person name="Rayko M."/>
        </authorList>
    </citation>
    <scope>NUCLEOTIDE SEQUENCE [LARGE SCALE GENOMIC DNA]</scope>
    <source>
        <strain evidence="2">Kwan_BN1</strain>
    </source>
</reference>
<organism evidence="2 3">
    <name type="scientific">Bugula neritina</name>
    <name type="common">Brown bryozoan</name>
    <name type="synonym">Sertularia neritina</name>
    <dbReference type="NCBI Taxonomy" id="10212"/>
    <lineage>
        <taxon>Eukaryota</taxon>
        <taxon>Metazoa</taxon>
        <taxon>Spiralia</taxon>
        <taxon>Lophotrochozoa</taxon>
        <taxon>Bryozoa</taxon>
        <taxon>Gymnolaemata</taxon>
        <taxon>Cheilostomatida</taxon>
        <taxon>Flustrina</taxon>
        <taxon>Buguloidea</taxon>
        <taxon>Bugulidae</taxon>
        <taxon>Bugula</taxon>
    </lineage>
</organism>
<comment type="caution">
    <text evidence="2">The sequence shown here is derived from an EMBL/GenBank/DDBJ whole genome shotgun (WGS) entry which is preliminary data.</text>
</comment>
<accession>A0A7J7JST0</accession>
<dbReference type="AlphaFoldDB" id="A0A7J7JST0"/>
<name>A0A7J7JST0_BUGNE</name>
<keyword evidence="1" id="KW-0472">Membrane</keyword>
<gene>
    <name evidence="2" type="ORF">EB796_012994</name>
</gene>
<proteinExistence type="predicted"/>
<feature type="transmembrane region" description="Helical" evidence="1">
    <location>
        <begin position="16"/>
        <end position="36"/>
    </location>
</feature>
<dbReference type="EMBL" id="VXIV02001923">
    <property type="protein sequence ID" value="KAF6028714.1"/>
    <property type="molecule type" value="Genomic_DNA"/>
</dbReference>
<evidence type="ECO:0000256" key="1">
    <source>
        <dbReference type="SAM" id="Phobius"/>
    </source>
</evidence>
<evidence type="ECO:0000313" key="3">
    <source>
        <dbReference type="Proteomes" id="UP000593567"/>
    </source>
</evidence>
<keyword evidence="3" id="KW-1185">Reference proteome</keyword>
<sequence length="70" mass="7976">MKDLYFLLGESIATCYGWFIAAHSFIIVIIIGSLRLQVEVAHYDIHCGPGPSLFYNHWQHFLLGSQPLVK</sequence>
<keyword evidence="1" id="KW-1133">Transmembrane helix</keyword>
<evidence type="ECO:0000313" key="2">
    <source>
        <dbReference type="EMBL" id="KAF6028714.1"/>
    </source>
</evidence>